<proteinExistence type="predicted"/>
<feature type="transmembrane region" description="Helical" evidence="8">
    <location>
        <begin position="12"/>
        <end position="31"/>
    </location>
</feature>
<accession>A0ABV1J808</accession>
<keyword evidence="2 8" id="KW-0812">Transmembrane</keyword>
<dbReference type="EMBL" id="JBBNPS010000020">
    <property type="protein sequence ID" value="MEQ3354038.1"/>
    <property type="molecule type" value="Genomic_DNA"/>
</dbReference>
<evidence type="ECO:0000313" key="10">
    <source>
        <dbReference type="Proteomes" id="UP001481872"/>
    </source>
</evidence>
<dbReference type="PANTHER" id="PTHR30518:SF2">
    <property type="entry name" value="ENDOLYTIC MUREIN TRANSGLYCOSYLASE"/>
    <property type="match status" value="1"/>
</dbReference>
<comment type="caution">
    <text evidence="9">The sequence shown here is derived from an EMBL/GenBank/DDBJ whole genome shotgun (WGS) entry which is preliminary data.</text>
</comment>
<keyword evidence="10" id="KW-1185">Reference proteome</keyword>
<evidence type="ECO:0000313" key="9">
    <source>
        <dbReference type="EMBL" id="MEQ3354038.1"/>
    </source>
</evidence>
<feature type="compositionally biased region" description="Low complexity" evidence="7">
    <location>
        <begin position="218"/>
        <end position="235"/>
    </location>
</feature>
<evidence type="ECO:0000256" key="5">
    <source>
        <dbReference type="ARBA" id="ARBA00023239"/>
    </source>
</evidence>
<reference evidence="9 10" key="1">
    <citation type="submission" date="2024-04" db="EMBL/GenBank/DDBJ databases">
        <title>Human intestinal bacterial collection.</title>
        <authorList>
            <person name="Pauvert C."/>
            <person name="Hitch T.C.A."/>
            <person name="Clavel T."/>
        </authorList>
    </citation>
    <scope>NUCLEOTIDE SEQUENCE [LARGE SCALE GENOMIC DNA]</scope>
    <source>
        <strain evidence="9 10">CLA-SR-H026</strain>
    </source>
</reference>
<dbReference type="Proteomes" id="UP001481872">
    <property type="component" value="Unassembled WGS sequence"/>
</dbReference>
<feature type="region of interest" description="Disordered" evidence="7">
    <location>
        <begin position="215"/>
        <end position="235"/>
    </location>
</feature>
<keyword evidence="3 8" id="KW-1133">Transmembrane helix</keyword>
<dbReference type="InterPro" id="IPR003770">
    <property type="entry name" value="MLTG-like"/>
</dbReference>
<name>A0ABV1J808_9FIRM</name>
<organism evidence="9 10">
    <name type="scientific">Aedoeadaptatus acetigenes</name>
    <dbReference type="NCBI Taxonomy" id="2981723"/>
    <lineage>
        <taxon>Bacteria</taxon>
        <taxon>Bacillati</taxon>
        <taxon>Bacillota</taxon>
        <taxon>Tissierellia</taxon>
        <taxon>Tissierellales</taxon>
        <taxon>Peptoniphilaceae</taxon>
        <taxon>Aedoeadaptatus</taxon>
    </lineage>
</organism>
<evidence type="ECO:0000256" key="6">
    <source>
        <dbReference type="ARBA" id="ARBA00023316"/>
    </source>
</evidence>
<evidence type="ECO:0000256" key="1">
    <source>
        <dbReference type="ARBA" id="ARBA00022475"/>
    </source>
</evidence>
<evidence type="ECO:0000256" key="7">
    <source>
        <dbReference type="SAM" id="MobiDB-lite"/>
    </source>
</evidence>
<gene>
    <name evidence="9" type="ORF">AAA081_07005</name>
</gene>
<evidence type="ECO:0000256" key="2">
    <source>
        <dbReference type="ARBA" id="ARBA00022692"/>
    </source>
</evidence>
<keyword evidence="5" id="KW-0456">Lyase</keyword>
<evidence type="ECO:0000256" key="8">
    <source>
        <dbReference type="SAM" id="Phobius"/>
    </source>
</evidence>
<keyword evidence="1" id="KW-1003">Cell membrane</keyword>
<evidence type="ECO:0000256" key="3">
    <source>
        <dbReference type="ARBA" id="ARBA00022989"/>
    </source>
</evidence>
<sequence>MKSNGRVSKVFVNFLRFVVVILVVLVLLFIIKWRMNHLFTMMTPEERKDTTITEEIRSSKEQIGQISSAAKDASEKTTLLKIETTDPDSVAKRLKEVGLINDATAFSNKAKRSGMARYITAGSYEIPEGASPETILKILTENGLQKATRTITIEIPEGANDEMIADVIMKEDLVADRATFLQMIRDAGAVPKIKPGGYQIHAPLTATELLNILMSQSEQENPAPQGEQPAQPAQQ</sequence>
<dbReference type="PANTHER" id="PTHR30518">
    <property type="entry name" value="ENDOLYTIC MUREIN TRANSGLYCOSYLASE"/>
    <property type="match status" value="1"/>
</dbReference>
<keyword evidence="6" id="KW-0961">Cell wall biogenesis/degradation</keyword>
<dbReference type="RefSeq" id="WP_349054344.1">
    <property type="nucleotide sequence ID" value="NZ_JBBNPS010000020.1"/>
</dbReference>
<dbReference type="Pfam" id="PF02618">
    <property type="entry name" value="YceG"/>
    <property type="match status" value="1"/>
</dbReference>
<evidence type="ECO:0000256" key="4">
    <source>
        <dbReference type="ARBA" id="ARBA00023136"/>
    </source>
</evidence>
<dbReference type="Gene3D" id="3.30.1490.480">
    <property type="entry name" value="Endolytic murein transglycosylase"/>
    <property type="match status" value="2"/>
</dbReference>
<protein>
    <submittedName>
        <fullName evidence="9">Uncharacterized protein</fullName>
    </submittedName>
</protein>
<keyword evidence="4 8" id="KW-0472">Membrane</keyword>